<dbReference type="GO" id="GO:0015562">
    <property type="term" value="F:efflux transmembrane transporter activity"/>
    <property type="evidence" value="ECO:0007669"/>
    <property type="project" value="InterPro"/>
</dbReference>
<dbReference type="PANTHER" id="PTHR30026:SF20">
    <property type="entry name" value="OUTER MEMBRANE PROTEIN TOLC"/>
    <property type="match status" value="1"/>
</dbReference>
<evidence type="ECO:0000256" key="5">
    <source>
        <dbReference type="ARBA" id="ARBA00022692"/>
    </source>
</evidence>
<keyword evidence="4" id="KW-1134">Transmembrane beta strand</keyword>
<comment type="similarity">
    <text evidence="2">Belongs to the outer membrane factor (OMF) (TC 1.B.17) family.</text>
</comment>
<evidence type="ECO:0000313" key="8">
    <source>
        <dbReference type="EMBL" id="KPC54106.1"/>
    </source>
</evidence>
<evidence type="ECO:0000256" key="7">
    <source>
        <dbReference type="ARBA" id="ARBA00023237"/>
    </source>
</evidence>
<organism evidence="8 9">
    <name type="scientific">Amantichitinum ursilacus</name>
    <dbReference type="NCBI Taxonomy" id="857265"/>
    <lineage>
        <taxon>Bacteria</taxon>
        <taxon>Pseudomonadati</taxon>
        <taxon>Pseudomonadota</taxon>
        <taxon>Betaproteobacteria</taxon>
        <taxon>Neisseriales</taxon>
        <taxon>Chitinibacteraceae</taxon>
        <taxon>Amantichitinum</taxon>
    </lineage>
</organism>
<dbReference type="InterPro" id="IPR051906">
    <property type="entry name" value="TolC-like"/>
</dbReference>
<keyword evidence="5" id="KW-0812">Transmembrane</keyword>
<dbReference type="InterPro" id="IPR010130">
    <property type="entry name" value="T1SS_OMP_TolC"/>
</dbReference>
<dbReference type="AlphaFoldDB" id="A0A0N1JTB8"/>
<proteinExistence type="inferred from homology"/>
<dbReference type="Pfam" id="PF02321">
    <property type="entry name" value="OEP"/>
    <property type="match status" value="2"/>
</dbReference>
<dbReference type="NCBIfam" id="TIGR01844">
    <property type="entry name" value="type_I_sec_TolC"/>
    <property type="match status" value="1"/>
</dbReference>
<evidence type="ECO:0000313" key="9">
    <source>
        <dbReference type="Proteomes" id="UP000037939"/>
    </source>
</evidence>
<dbReference type="OrthoDB" id="9813458at2"/>
<evidence type="ECO:0000256" key="6">
    <source>
        <dbReference type="ARBA" id="ARBA00023136"/>
    </source>
</evidence>
<keyword evidence="6" id="KW-0472">Membrane</keyword>
<dbReference type="EMBL" id="LAQT01000003">
    <property type="protein sequence ID" value="KPC54106.1"/>
    <property type="molecule type" value="Genomic_DNA"/>
</dbReference>
<dbReference type="GO" id="GO:1990281">
    <property type="term" value="C:efflux pump complex"/>
    <property type="evidence" value="ECO:0007669"/>
    <property type="project" value="TreeGrafter"/>
</dbReference>
<sequence>MLACVAAAGFACAASHKTIIIRVNDLRAWSVTSVTLAHPGQEEQLNMRRLLLASALLCSAPWAFATDLMDAFRAAAAHDATYSAARYALSAGEEKNEQARALWLPRLDLAANSNYEMSNYKAGNPTDSDPSSNRHGATYGYSVTATQPVYDVSVSAGSTQLQKEAAQAQVQWRQAQQDLVLRVAQAYFDVLAAQQKITLAEAQKQAVSEQLAQAKKMFEVGTATITDTNDAQARYDAIVASEIAAQNDLDSKRNVFALLTALDANALATPSPNQTPTPPDPPRVSDWLSMSVQHNANIEQQALAVDIATAEIDKYRWQTAPTVSVVGSYGDRWDRSGISKSTGIDTTTGGSIGLQLSVPLYTGGNRSSQYRAAIATREQQRDLLEAARRTANQQVTTAFLGVQSGAAQIQSLNQAVKSSASSLESTRVGRQVGVRTTVDVLNAEQTYFQARYDLEVARYQYLLSRLQLAAAAGTLDFPELETVNRWLIQDKNN</sequence>
<dbReference type="Proteomes" id="UP000037939">
    <property type="component" value="Unassembled WGS sequence"/>
</dbReference>
<protein>
    <submittedName>
        <fullName evidence="8">Outer membrane protein TolC</fullName>
    </submittedName>
</protein>
<keyword evidence="9" id="KW-1185">Reference proteome</keyword>
<comment type="subcellular location">
    <subcellularLocation>
        <location evidence="1">Cell outer membrane</location>
    </subcellularLocation>
</comment>
<comment type="caution">
    <text evidence="8">The sequence shown here is derived from an EMBL/GenBank/DDBJ whole genome shotgun (WGS) entry which is preliminary data.</text>
</comment>
<dbReference type="GO" id="GO:0009279">
    <property type="term" value="C:cell outer membrane"/>
    <property type="evidence" value="ECO:0007669"/>
    <property type="project" value="UniProtKB-SubCell"/>
</dbReference>
<dbReference type="InterPro" id="IPR003423">
    <property type="entry name" value="OMP_efflux"/>
</dbReference>
<reference evidence="8 9" key="1">
    <citation type="submission" date="2015-07" db="EMBL/GenBank/DDBJ databases">
        <title>Draft genome sequence of the Amantichitinum ursilacus IGB-41, a new chitin-degrading bacterium.</title>
        <authorList>
            <person name="Kirstahler P."/>
            <person name="Guenther M."/>
            <person name="Grumaz C."/>
            <person name="Rupp S."/>
            <person name="Zibek S."/>
            <person name="Sohn K."/>
        </authorList>
    </citation>
    <scope>NUCLEOTIDE SEQUENCE [LARGE SCALE GENOMIC DNA]</scope>
    <source>
        <strain evidence="8 9">IGB-41</strain>
    </source>
</reference>
<dbReference type="Gene3D" id="1.20.1600.10">
    <property type="entry name" value="Outer membrane efflux proteins (OEP)"/>
    <property type="match status" value="1"/>
</dbReference>
<evidence type="ECO:0000256" key="3">
    <source>
        <dbReference type="ARBA" id="ARBA00022448"/>
    </source>
</evidence>
<evidence type="ECO:0000256" key="1">
    <source>
        <dbReference type="ARBA" id="ARBA00004442"/>
    </source>
</evidence>
<dbReference type="STRING" id="857265.WG78_05635"/>
<dbReference type="PANTHER" id="PTHR30026">
    <property type="entry name" value="OUTER MEMBRANE PROTEIN TOLC"/>
    <property type="match status" value="1"/>
</dbReference>
<name>A0A0N1JTB8_9NEIS</name>
<evidence type="ECO:0000256" key="4">
    <source>
        <dbReference type="ARBA" id="ARBA00022452"/>
    </source>
</evidence>
<keyword evidence="7" id="KW-0998">Cell outer membrane</keyword>
<keyword evidence="3" id="KW-0813">Transport</keyword>
<dbReference type="SUPFAM" id="SSF56954">
    <property type="entry name" value="Outer membrane efflux proteins (OEP)"/>
    <property type="match status" value="1"/>
</dbReference>
<dbReference type="PATRIC" id="fig|857265.3.peg.1153"/>
<accession>A0A0N1JTB8</accession>
<gene>
    <name evidence="8" type="primary">tolC</name>
    <name evidence="8" type="ORF">WG78_05635</name>
</gene>
<dbReference type="GO" id="GO:0015288">
    <property type="term" value="F:porin activity"/>
    <property type="evidence" value="ECO:0007669"/>
    <property type="project" value="TreeGrafter"/>
</dbReference>
<evidence type="ECO:0000256" key="2">
    <source>
        <dbReference type="ARBA" id="ARBA00007613"/>
    </source>
</evidence>